<dbReference type="Gene3D" id="2.40.50.140">
    <property type="entry name" value="Nucleic acid-binding proteins"/>
    <property type="match status" value="1"/>
</dbReference>
<dbReference type="InterPro" id="IPR003871">
    <property type="entry name" value="RFA1B/D_OB_1st"/>
</dbReference>
<organism evidence="2 3">
    <name type="scientific">Arachis hypogaea</name>
    <name type="common">Peanut</name>
    <dbReference type="NCBI Taxonomy" id="3818"/>
    <lineage>
        <taxon>Eukaryota</taxon>
        <taxon>Viridiplantae</taxon>
        <taxon>Streptophyta</taxon>
        <taxon>Embryophyta</taxon>
        <taxon>Tracheophyta</taxon>
        <taxon>Spermatophyta</taxon>
        <taxon>Magnoliopsida</taxon>
        <taxon>eudicotyledons</taxon>
        <taxon>Gunneridae</taxon>
        <taxon>Pentapetalae</taxon>
        <taxon>rosids</taxon>
        <taxon>fabids</taxon>
        <taxon>Fabales</taxon>
        <taxon>Fabaceae</taxon>
        <taxon>Papilionoideae</taxon>
        <taxon>50 kb inversion clade</taxon>
        <taxon>dalbergioids sensu lato</taxon>
        <taxon>Dalbergieae</taxon>
        <taxon>Pterocarpus clade</taxon>
        <taxon>Arachis</taxon>
    </lineage>
</organism>
<keyword evidence="3" id="KW-1185">Reference proteome</keyword>
<dbReference type="EMBL" id="SDMP01000020">
    <property type="protein sequence ID" value="RYQ85503.1"/>
    <property type="molecule type" value="Genomic_DNA"/>
</dbReference>
<name>A0A444X7I3_ARAHY</name>
<gene>
    <name evidence="2" type="ORF">Ahy_B10g105073</name>
</gene>
<accession>A0A444X7I3</accession>
<proteinExistence type="predicted"/>
<evidence type="ECO:0000313" key="3">
    <source>
        <dbReference type="Proteomes" id="UP000289738"/>
    </source>
</evidence>
<feature type="domain" description="Replication protein A 70 kDa DNA-binding subunit B/D first OB fold" evidence="1">
    <location>
        <begin position="3"/>
        <end position="72"/>
    </location>
</feature>
<evidence type="ECO:0000259" key="1">
    <source>
        <dbReference type="Pfam" id="PF02721"/>
    </source>
</evidence>
<sequence length="72" mass="8440">MGVVRLYEFPSQWNENEVFNLEMVLQDVKGDRIHATISKPVLEAFRHQIKEHAIYSIHNFIITTNNGKIRTT</sequence>
<evidence type="ECO:0000313" key="2">
    <source>
        <dbReference type="EMBL" id="RYQ85503.1"/>
    </source>
</evidence>
<protein>
    <recommendedName>
        <fullName evidence="1">Replication protein A 70 kDa DNA-binding subunit B/D first OB fold domain-containing protein</fullName>
    </recommendedName>
</protein>
<dbReference type="Pfam" id="PF02721">
    <property type="entry name" value="DUF223"/>
    <property type="match status" value="1"/>
</dbReference>
<dbReference type="SUPFAM" id="SSF50249">
    <property type="entry name" value="Nucleic acid-binding proteins"/>
    <property type="match status" value="1"/>
</dbReference>
<comment type="caution">
    <text evidence="2">The sequence shown here is derived from an EMBL/GenBank/DDBJ whole genome shotgun (WGS) entry which is preliminary data.</text>
</comment>
<dbReference type="CDD" id="cd04480">
    <property type="entry name" value="RPA1_DBD_A_like"/>
    <property type="match status" value="1"/>
</dbReference>
<dbReference type="Proteomes" id="UP000289738">
    <property type="component" value="Chromosome B10"/>
</dbReference>
<dbReference type="InterPro" id="IPR012340">
    <property type="entry name" value="NA-bd_OB-fold"/>
</dbReference>
<dbReference type="AlphaFoldDB" id="A0A444X7I3"/>
<reference evidence="2 3" key="1">
    <citation type="submission" date="2019-01" db="EMBL/GenBank/DDBJ databases">
        <title>Sequencing of cultivated peanut Arachis hypogaea provides insights into genome evolution and oil improvement.</title>
        <authorList>
            <person name="Chen X."/>
        </authorList>
    </citation>
    <scope>NUCLEOTIDE SEQUENCE [LARGE SCALE GENOMIC DNA]</scope>
    <source>
        <strain evidence="3">cv. Fuhuasheng</strain>
        <tissue evidence="2">Leaves</tissue>
    </source>
</reference>